<evidence type="ECO:0000313" key="1">
    <source>
        <dbReference type="EMBL" id="BAR95032.1"/>
    </source>
</evidence>
<accession>A0AAD1F6G5</accession>
<reference evidence="1 2" key="1">
    <citation type="submission" date="2015-07" db="EMBL/GenBank/DDBJ databases">
        <title>Complete genome sequence of Prevotella intermedia strain 17-2.</title>
        <authorList>
            <person name="Nambu T."/>
        </authorList>
    </citation>
    <scope>NUCLEOTIDE SEQUENCE [LARGE SCALE GENOMIC DNA]</scope>
    <source>
        <strain evidence="1 2">17-2</strain>
    </source>
</reference>
<dbReference type="EMBL" id="AP014925">
    <property type="protein sequence ID" value="BAR95032.1"/>
    <property type="molecule type" value="Genomic_DNA"/>
</dbReference>
<sequence length="47" mass="5324">MSKTELDTPAFCTKTLTQAYPYTLHSPITNRTFPLFHSITTTPFGFV</sequence>
<dbReference type="Proteomes" id="UP000067008">
    <property type="component" value="Chromosome 2"/>
</dbReference>
<name>A0AAD1F6G5_PREIN</name>
<proteinExistence type="predicted"/>
<dbReference type="AlphaFoldDB" id="A0AAD1F6G5"/>
<protein>
    <submittedName>
        <fullName evidence="1">Uncharacterized protein</fullName>
    </submittedName>
</protein>
<evidence type="ECO:0000313" key="2">
    <source>
        <dbReference type="Proteomes" id="UP000067008"/>
    </source>
</evidence>
<gene>
    <name evidence="1" type="ORF">PI172_0304</name>
</gene>
<organism evidence="1 2">
    <name type="scientific">Prevotella intermedia</name>
    <dbReference type="NCBI Taxonomy" id="28131"/>
    <lineage>
        <taxon>Bacteria</taxon>
        <taxon>Pseudomonadati</taxon>
        <taxon>Bacteroidota</taxon>
        <taxon>Bacteroidia</taxon>
        <taxon>Bacteroidales</taxon>
        <taxon>Prevotellaceae</taxon>
        <taxon>Prevotella</taxon>
    </lineage>
</organism>